<comment type="function">
    <text evidence="12">Cell wall formation.</text>
</comment>
<dbReference type="AlphaFoldDB" id="A0A7I8D405"/>
<keyword evidence="7 15" id="KW-0460">Magnesium</keyword>
<dbReference type="InterPro" id="IPR011127">
    <property type="entry name" value="Dala_Dala_lig_N"/>
</dbReference>
<keyword evidence="12" id="KW-0963">Cytoplasm</keyword>
<evidence type="ECO:0000256" key="14">
    <source>
        <dbReference type="PIRSR" id="PIRSR039102-2"/>
    </source>
</evidence>
<comment type="cofactor">
    <cofactor evidence="15">
        <name>Mg(2+)</name>
        <dbReference type="ChEBI" id="CHEBI:18420"/>
    </cofactor>
    <cofactor evidence="15">
        <name>Mn(2+)</name>
        <dbReference type="ChEBI" id="CHEBI:29035"/>
    </cofactor>
    <text evidence="15">Binds 2 magnesium or manganese ions per subunit.</text>
</comment>
<evidence type="ECO:0000256" key="13">
    <source>
        <dbReference type="PIRSR" id="PIRSR039102-1"/>
    </source>
</evidence>
<dbReference type="PANTHER" id="PTHR23132">
    <property type="entry name" value="D-ALANINE--D-ALANINE LIGASE"/>
    <property type="match status" value="1"/>
</dbReference>
<reference evidence="19" key="1">
    <citation type="submission" date="2020-07" db="EMBL/GenBank/DDBJ databases">
        <title>Complete genome sequencing of Clostridia bacterium strain 12CBH8.</title>
        <authorList>
            <person name="Sakamoto M."/>
            <person name="Murakami T."/>
            <person name="Mori H."/>
        </authorList>
    </citation>
    <scope>NUCLEOTIDE SEQUENCE [LARGE SCALE GENOMIC DNA]</scope>
    <source>
        <strain evidence="19">12CBH8</strain>
    </source>
</reference>
<dbReference type="GO" id="GO:0008716">
    <property type="term" value="F:D-alanine-D-alanine ligase activity"/>
    <property type="evidence" value="ECO:0007669"/>
    <property type="project" value="UniProtKB-UniRule"/>
</dbReference>
<dbReference type="GO" id="GO:0005524">
    <property type="term" value="F:ATP binding"/>
    <property type="evidence" value="ECO:0007669"/>
    <property type="project" value="UniProtKB-UniRule"/>
</dbReference>
<feature type="binding site" evidence="14">
    <location>
        <position position="139"/>
    </location>
    <ligand>
        <name>ATP</name>
        <dbReference type="ChEBI" id="CHEBI:30616"/>
    </ligand>
</feature>
<dbReference type="GO" id="GO:0008360">
    <property type="term" value="P:regulation of cell shape"/>
    <property type="evidence" value="ECO:0007669"/>
    <property type="project" value="UniProtKB-KW"/>
</dbReference>
<dbReference type="InterPro" id="IPR011095">
    <property type="entry name" value="Dala_Dala_lig_C"/>
</dbReference>
<keyword evidence="9 12" id="KW-0573">Peptidoglycan synthesis</keyword>
<keyword evidence="4 15" id="KW-0479">Metal-binding</keyword>
<dbReference type="UniPathway" id="UPA00219"/>
<organism evidence="18 19">
    <name type="scientific">Solibaculum mannosilyticum</name>
    <dbReference type="NCBI Taxonomy" id="2780922"/>
    <lineage>
        <taxon>Bacteria</taxon>
        <taxon>Bacillati</taxon>
        <taxon>Bacillota</taxon>
        <taxon>Clostridia</taxon>
        <taxon>Eubacteriales</taxon>
        <taxon>Oscillospiraceae</taxon>
        <taxon>Solibaculum</taxon>
    </lineage>
</organism>
<evidence type="ECO:0000256" key="5">
    <source>
        <dbReference type="ARBA" id="ARBA00022741"/>
    </source>
</evidence>
<comment type="catalytic activity">
    <reaction evidence="12">
        <text>2 D-alanine + ATP = D-alanyl-D-alanine + ADP + phosphate + H(+)</text>
        <dbReference type="Rhea" id="RHEA:11224"/>
        <dbReference type="ChEBI" id="CHEBI:15378"/>
        <dbReference type="ChEBI" id="CHEBI:30616"/>
        <dbReference type="ChEBI" id="CHEBI:43474"/>
        <dbReference type="ChEBI" id="CHEBI:57416"/>
        <dbReference type="ChEBI" id="CHEBI:57822"/>
        <dbReference type="ChEBI" id="CHEBI:456216"/>
        <dbReference type="EC" id="6.3.2.4"/>
    </reaction>
</comment>
<dbReference type="KEGG" id="sman:C12CBH8_13940"/>
<accession>A0A7I8D405</accession>
<feature type="active site" evidence="13">
    <location>
        <position position="191"/>
    </location>
</feature>
<dbReference type="SUPFAM" id="SSF56059">
    <property type="entry name" value="Glutathione synthetase ATP-binding domain-like"/>
    <property type="match status" value="1"/>
</dbReference>
<dbReference type="PIRSF" id="PIRSF039102">
    <property type="entry name" value="Ddl/VanB"/>
    <property type="match status" value="1"/>
</dbReference>
<gene>
    <name evidence="12 18" type="primary">ddl</name>
    <name evidence="18" type="ORF">C12CBH8_13940</name>
</gene>
<dbReference type="NCBIfam" id="NF002528">
    <property type="entry name" value="PRK01966.1-4"/>
    <property type="match status" value="1"/>
</dbReference>
<comment type="subcellular location">
    <subcellularLocation>
        <location evidence="12">Cytoplasm</location>
    </subcellularLocation>
</comment>
<feature type="domain" description="ATP-grasp" evidence="17">
    <location>
        <begin position="143"/>
        <end position="347"/>
    </location>
</feature>
<comment type="pathway">
    <text evidence="12">Cell wall biogenesis; peptidoglycan biosynthesis.</text>
</comment>
<dbReference type="GO" id="GO:0005829">
    <property type="term" value="C:cytosol"/>
    <property type="evidence" value="ECO:0007669"/>
    <property type="project" value="TreeGrafter"/>
</dbReference>
<feature type="binding site" evidence="14">
    <location>
        <begin position="183"/>
        <end position="185"/>
    </location>
    <ligand>
        <name>ATP</name>
        <dbReference type="ChEBI" id="CHEBI:30616"/>
    </ligand>
</feature>
<evidence type="ECO:0000256" key="2">
    <source>
        <dbReference type="ARBA" id="ARBA00010871"/>
    </source>
</evidence>
<feature type="active site" evidence="13">
    <location>
        <position position="16"/>
    </location>
</feature>
<dbReference type="Gene3D" id="3.30.470.20">
    <property type="entry name" value="ATP-grasp fold, B domain"/>
    <property type="match status" value="1"/>
</dbReference>
<evidence type="ECO:0000313" key="18">
    <source>
        <dbReference type="EMBL" id="BCI60755.1"/>
    </source>
</evidence>
<feature type="binding site" evidence="15">
    <location>
        <position position="316"/>
    </location>
    <ligand>
        <name>Mg(2+)</name>
        <dbReference type="ChEBI" id="CHEBI:18420"/>
        <label>2</label>
    </ligand>
</feature>
<dbReference type="PANTHER" id="PTHR23132:SF25">
    <property type="entry name" value="D-ALANINE--D-ALANINE LIGASE A"/>
    <property type="match status" value="1"/>
</dbReference>
<keyword evidence="6 16" id="KW-0067">ATP-binding</keyword>
<evidence type="ECO:0000259" key="17">
    <source>
        <dbReference type="PROSITE" id="PS50975"/>
    </source>
</evidence>
<evidence type="ECO:0000256" key="9">
    <source>
        <dbReference type="ARBA" id="ARBA00022984"/>
    </source>
</evidence>
<dbReference type="PROSITE" id="PS00844">
    <property type="entry name" value="DALA_DALA_LIGASE_2"/>
    <property type="match status" value="1"/>
</dbReference>
<dbReference type="SUPFAM" id="SSF52440">
    <property type="entry name" value="PreATP-grasp domain"/>
    <property type="match status" value="1"/>
</dbReference>
<proteinExistence type="inferred from homology"/>
<evidence type="ECO:0000256" key="3">
    <source>
        <dbReference type="ARBA" id="ARBA00022598"/>
    </source>
</evidence>
<keyword evidence="19" id="KW-1185">Reference proteome</keyword>
<dbReference type="HAMAP" id="MF_00047">
    <property type="entry name" value="Dala_Dala_lig"/>
    <property type="match status" value="1"/>
</dbReference>
<feature type="binding site" evidence="14">
    <location>
        <begin position="191"/>
        <end position="192"/>
    </location>
    <ligand>
        <name>ATP</name>
        <dbReference type="ChEBI" id="CHEBI:30616"/>
    </ligand>
</feature>
<evidence type="ECO:0000256" key="15">
    <source>
        <dbReference type="PIRSR" id="PIRSR039102-3"/>
    </source>
</evidence>
<evidence type="ECO:0000256" key="12">
    <source>
        <dbReference type="HAMAP-Rule" id="MF_00047"/>
    </source>
</evidence>
<evidence type="ECO:0000256" key="10">
    <source>
        <dbReference type="ARBA" id="ARBA00023211"/>
    </source>
</evidence>
<keyword evidence="3 12" id="KW-0436">Ligase</keyword>
<dbReference type="EC" id="6.3.2.4" evidence="12"/>
<dbReference type="Gene3D" id="3.30.1490.20">
    <property type="entry name" value="ATP-grasp fold, A domain"/>
    <property type="match status" value="1"/>
</dbReference>
<evidence type="ECO:0000256" key="16">
    <source>
        <dbReference type="PROSITE-ProRule" id="PRU00409"/>
    </source>
</evidence>
<evidence type="ECO:0000256" key="8">
    <source>
        <dbReference type="ARBA" id="ARBA00022960"/>
    </source>
</evidence>
<dbReference type="EMBL" id="AP023321">
    <property type="protein sequence ID" value="BCI60755.1"/>
    <property type="molecule type" value="Genomic_DNA"/>
</dbReference>
<feature type="binding site" evidence="15">
    <location>
        <position position="314"/>
    </location>
    <ligand>
        <name>Mg(2+)</name>
        <dbReference type="ChEBI" id="CHEBI:18420"/>
        <label>1</label>
    </ligand>
</feature>
<dbReference type="InterPro" id="IPR013815">
    <property type="entry name" value="ATP_grasp_subdomain_1"/>
</dbReference>
<comment type="similarity">
    <text evidence="2 12">Belongs to the D-alanine--D-alanine ligase family.</text>
</comment>
<comment type="cofactor">
    <cofactor evidence="1">
        <name>Mn(2+)</name>
        <dbReference type="ChEBI" id="CHEBI:29035"/>
    </cofactor>
</comment>
<evidence type="ECO:0000256" key="4">
    <source>
        <dbReference type="ARBA" id="ARBA00022723"/>
    </source>
</evidence>
<keyword evidence="8 12" id="KW-0133">Cell shape</keyword>
<feature type="binding site" evidence="14">
    <location>
        <begin position="313"/>
        <end position="314"/>
    </location>
    <ligand>
        <name>ATP</name>
        <dbReference type="ChEBI" id="CHEBI:30616"/>
    </ligand>
</feature>
<evidence type="ECO:0000256" key="1">
    <source>
        <dbReference type="ARBA" id="ARBA00001936"/>
    </source>
</evidence>
<protein>
    <recommendedName>
        <fullName evidence="12">D-alanine--D-alanine ligase</fullName>
        <ecNumber evidence="12">6.3.2.4</ecNumber>
    </recommendedName>
    <alternativeName>
        <fullName evidence="12">D-Ala-D-Ala ligase</fullName>
    </alternativeName>
    <alternativeName>
        <fullName evidence="12">D-alanylalanine synthetase</fullName>
    </alternativeName>
</protein>
<dbReference type="Pfam" id="PF07478">
    <property type="entry name" value="Dala_Dala_lig_C"/>
    <property type="match status" value="1"/>
</dbReference>
<dbReference type="RefSeq" id="WP_215532879.1">
    <property type="nucleotide sequence ID" value="NZ_AP023321.1"/>
</dbReference>
<dbReference type="FunFam" id="3.30.470.20:FF:000008">
    <property type="entry name" value="D-alanine--D-alanine ligase"/>
    <property type="match status" value="1"/>
</dbReference>
<keyword evidence="5 14" id="KW-0547">Nucleotide-binding</keyword>
<dbReference type="InterPro" id="IPR005905">
    <property type="entry name" value="D_ala_D_ala"/>
</dbReference>
<dbReference type="PROSITE" id="PS00843">
    <property type="entry name" value="DALA_DALA_LIGASE_1"/>
    <property type="match status" value="1"/>
</dbReference>
<dbReference type="Proteomes" id="UP000593890">
    <property type="component" value="Chromosome"/>
</dbReference>
<name>A0A7I8D405_9FIRM</name>
<feature type="binding site" evidence="14">
    <location>
        <begin position="221"/>
        <end position="228"/>
    </location>
    <ligand>
        <name>ATP</name>
        <dbReference type="ChEBI" id="CHEBI:30616"/>
    </ligand>
</feature>
<dbReference type="NCBIfam" id="TIGR01205">
    <property type="entry name" value="D_ala_D_alaTIGR"/>
    <property type="match status" value="1"/>
</dbReference>
<keyword evidence="10 15" id="KW-0464">Manganese</keyword>
<dbReference type="InterPro" id="IPR000291">
    <property type="entry name" value="D-Ala_lig_Van_CS"/>
</dbReference>
<dbReference type="PROSITE" id="PS50975">
    <property type="entry name" value="ATP_GRASP"/>
    <property type="match status" value="1"/>
</dbReference>
<feature type="active site" evidence="13">
    <location>
        <position position="325"/>
    </location>
</feature>
<evidence type="ECO:0000256" key="6">
    <source>
        <dbReference type="ARBA" id="ARBA00022840"/>
    </source>
</evidence>
<dbReference type="GO" id="GO:0009252">
    <property type="term" value="P:peptidoglycan biosynthetic process"/>
    <property type="evidence" value="ECO:0007669"/>
    <property type="project" value="UniProtKB-UniRule"/>
</dbReference>
<dbReference type="Gene3D" id="3.40.50.20">
    <property type="match status" value="1"/>
</dbReference>
<dbReference type="Pfam" id="PF01820">
    <property type="entry name" value="Dala_Dala_lig_N"/>
    <property type="match status" value="1"/>
</dbReference>
<dbReference type="InterPro" id="IPR011761">
    <property type="entry name" value="ATP-grasp"/>
</dbReference>
<evidence type="ECO:0000313" key="19">
    <source>
        <dbReference type="Proteomes" id="UP000593890"/>
    </source>
</evidence>
<feature type="binding site" evidence="15">
    <location>
        <position position="314"/>
    </location>
    <ligand>
        <name>Mg(2+)</name>
        <dbReference type="ChEBI" id="CHEBI:18420"/>
        <label>2</label>
    </ligand>
</feature>
<feature type="binding site" evidence="15">
    <location>
        <position position="300"/>
    </location>
    <ligand>
        <name>Mg(2+)</name>
        <dbReference type="ChEBI" id="CHEBI:18420"/>
        <label>1</label>
    </ligand>
</feature>
<evidence type="ECO:0000256" key="7">
    <source>
        <dbReference type="ARBA" id="ARBA00022842"/>
    </source>
</evidence>
<dbReference type="GO" id="GO:0046872">
    <property type="term" value="F:metal ion binding"/>
    <property type="evidence" value="ECO:0007669"/>
    <property type="project" value="UniProtKB-KW"/>
</dbReference>
<dbReference type="GO" id="GO:0071555">
    <property type="term" value="P:cell wall organization"/>
    <property type="evidence" value="ECO:0007669"/>
    <property type="project" value="UniProtKB-KW"/>
</dbReference>
<keyword evidence="11 12" id="KW-0961">Cell wall biogenesis/degradation</keyword>
<evidence type="ECO:0000256" key="11">
    <source>
        <dbReference type="ARBA" id="ARBA00023316"/>
    </source>
</evidence>
<dbReference type="InterPro" id="IPR016185">
    <property type="entry name" value="PreATP-grasp_dom_sf"/>
</dbReference>
<sequence length="355" mass="38639">MSKRSVAVLFGGNSSEYEVSLMSAASVLSNIPTDRYQIHMVGITKEGQWIYYTGPVDEIQNGVWCEHPDNRLAWISPDSTAPGLMVASTGGNRLIPLDVVFPVLHGKNGEDGSIQGLMQLAGIPCVGCSVAASAVCMDKVYTNMVLDSAGIPQAKWDWCHVSDYRSSPREILDRVEKLGYPVFVKPANAGSSVGVGKAKDRASLKACIQEAAKWDQKLLFEEGIDGIEVECAVLGNQCPIASVVGEISPCNEFYDYEAKYEADSQLFIPARLPEETSELIRQTAVKAFRALDCSGLARVDFFVRRSDGAVLLNEPNTIPGFTSISMYPKLFDASGLPYPKLLDRLLGLAMERTGR</sequence>